<organism evidence="11 12">
    <name type="scientific">Gloeothece verrucosa (strain PCC 7822)</name>
    <name type="common">Cyanothece sp. (strain PCC 7822)</name>
    <dbReference type="NCBI Taxonomy" id="497965"/>
    <lineage>
        <taxon>Bacteria</taxon>
        <taxon>Bacillati</taxon>
        <taxon>Cyanobacteriota</taxon>
        <taxon>Cyanophyceae</taxon>
        <taxon>Oscillatoriophycideae</taxon>
        <taxon>Chroococcales</taxon>
        <taxon>Aphanothecaceae</taxon>
        <taxon>Gloeothece</taxon>
        <taxon>Gloeothece verrucosa</taxon>
    </lineage>
</organism>
<evidence type="ECO:0000256" key="7">
    <source>
        <dbReference type="ARBA" id="ARBA00047899"/>
    </source>
</evidence>
<feature type="domain" description="Protein kinase" evidence="10">
    <location>
        <begin position="11"/>
        <end position="270"/>
    </location>
</feature>
<dbReference type="eggNOG" id="COG0515">
    <property type="taxonomic scope" value="Bacteria"/>
</dbReference>
<evidence type="ECO:0000259" key="10">
    <source>
        <dbReference type="PROSITE" id="PS50011"/>
    </source>
</evidence>
<evidence type="ECO:0000256" key="4">
    <source>
        <dbReference type="ARBA" id="ARBA00022741"/>
    </source>
</evidence>
<evidence type="ECO:0000256" key="2">
    <source>
        <dbReference type="ARBA" id="ARBA00022527"/>
    </source>
</evidence>
<dbReference type="CDD" id="cd14014">
    <property type="entry name" value="STKc_PknB_like"/>
    <property type="match status" value="1"/>
</dbReference>
<dbReference type="InterPro" id="IPR011009">
    <property type="entry name" value="Kinase-like_dom_sf"/>
</dbReference>
<feature type="transmembrane region" description="Helical" evidence="9">
    <location>
        <begin position="592"/>
        <end position="613"/>
    </location>
</feature>
<keyword evidence="2 11" id="KW-0723">Serine/threonine-protein kinase</keyword>
<keyword evidence="4" id="KW-0547">Nucleotide-binding</keyword>
<keyword evidence="9" id="KW-0812">Transmembrane</keyword>
<dbReference type="GO" id="GO:0005524">
    <property type="term" value="F:ATP binding"/>
    <property type="evidence" value="ECO:0007669"/>
    <property type="project" value="UniProtKB-KW"/>
</dbReference>
<keyword evidence="12" id="KW-1185">Reference proteome</keyword>
<sequence length="640" mass="71548">MNFQDLEKHGYKILEELGHNLSGGRVTYKATHIPTNETVVIKQFQFLGSTWKETEYEAYEQESQILRRLSHPGIPRYLDNFETEQGFCLVQQYIEAQSLATSRSFKLEKIKKIALNLLRILVYLQSQNPPFIHRDIKPENILVDEDLKAYLIDFGFARQGGGEVTVSSVVKGTMGFMPPEQLFNRELTAASDLYGLGATLVCLLTGVKSNDIGTLIDADYQIHFRHLVPPLQRGWINWLEKMVQPLPKERFSSAKEALAALKPIDVHQLPKVRISQDSLLLKANQWPEKLTETITITNPIPKTVLSGRWEVAPHPSDPPHTPYDHSWISFSPQKFEGNQVACQITVDTAQLLSSVTYQRQLILHSNSSEETKIISLEVETGILPKRQSLNYSSLWFLYIFCCCAGAGLTLLNISWWILFLGLPGVAVVDLLLSSTESGIKKNPFTAIISAVLGSIIAGTICTVFFGRLFLSGQSGIGIRIILVMSGILGGAMLGINRLQEFEKMEDWKTLLGKIILGIIFLPYCITSLTIALLLPGIFLPVADVQQSRGIEPIRSRMIALLTGGVGVVSGIWLVLIIQILQGNVFNHLNLSFAVVWMSAMAIASGGTLFYLWYKQAIAIPKKHNKIFAHYQKSKLKFIQP</sequence>
<evidence type="ECO:0000313" key="11">
    <source>
        <dbReference type="EMBL" id="ADN14993.1"/>
    </source>
</evidence>
<dbReference type="InterPro" id="IPR008271">
    <property type="entry name" value="Ser/Thr_kinase_AS"/>
</dbReference>
<keyword evidence="9" id="KW-0472">Membrane</keyword>
<evidence type="ECO:0000256" key="8">
    <source>
        <dbReference type="ARBA" id="ARBA00048679"/>
    </source>
</evidence>
<comment type="catalytic activity">
    <reaction evidence="8">
        <text>L-seryl-[protein] + ATP = O-phospho-L-seryl-[protein] + ADP + H(+)</text>
        <dbReference type="Rhea" id="RHEA:17989"/>
        <dbReference type="Rhea" id="RHEA-COMP:9863"/>
        <dbReference type="Rhea" id="RHEA-COMP:11604"/>
        <dbReference type="ChEBI" id="CHEBI:15378"/>
        <dbReference type="ChEBI" id="CHEBI:29999"/>
        <dbReference type="ChEBI" id="CHEBI:30616"/>
        <dbReference type="ChEBI" id="CHEBI:83421"/>
        <dbReference type="ChEBI" id="CHEBI:456216"/>
        <dbReference type="EC" id="2.7.11.1"/>
    </reaction>
</comment>
<evidence type="ECO:0000256" key="5">
    <source>
        <dbReference type="ARBA" id="ARBA00022777"/>
    </source>
</evidence>
<dbReference type="OrthoDB" id="502205at2"/>
<feature type="transmembrane region" description="Helical" evidence="9">
    <location>
        <begin position="476"/>
        <end position="495"/>
    </location>
</feature>
<name>E0U9S3_GLOV7</name>
<feature type="transmembrane region" description="Helical" evidence="9">
    <location>
        <begin position="558"/>
        <end position="580"/>
    </location>
</feature>
<proteinExistence type="predicted"/>
<comment type="catalytic activity">
    <reaction evidence="7">
        <text>L-threonyl-[protein] + ATP = O-phospho-L-threonyl-[protein] + ADP + H(+)</text>
        <dbReference type="Rhea" id="RHEA:46608"/>
        <dbReference type="Rhea" id="RHEA-COMP:11060"/>
        <dbReference type="Rhea" id="RHEA-COMP:11605"/>
        <dbReference type="ChEBI" id="CHEBI:15378"/>
        <dbReference type="ChEBI" id="CHEBI:30013"/>
        <dbReference type="ChEBI" id="CHEBI:30616"/>
        <dbReference type="ChEBI" id="CHEBI:61977"/>
        <dbReference type="ChEBI" id="CHEBI:456216"/>
        <dbReference type="EC" id="2.7.11.1"/>
    </reaction>
</comment>
<dbReference type="PANTHER" id="PTHR24363:SF0">
    <property type="entry name" value="SERINE_THREONINE KINASE LIKE DOMAIN CONTAINING 1"/>
    <property type="match status" value="1"/>
</dbReference>
<dbReference type="SMART" id="SM00220">
    <property type="entry name" value="S_TKc"/>
    <property type="match status" value="1"/>
</dbReference>
<dbReference type="InterPro" id="IPR000719">
    <property type="entry name" value="Prot_kinase_dom"/>
</dbReference>
<dbReference type="KEGG" id="cyj:Cyan7822_3038"/>
<feature type="transmembrane region" description="Helical" evidence="9">
    <location>
        <begin position="389"/>
        <end position="407"/>
    </location>
</feature>
<dbReference type="Gene3D" id="3.30.200.20">
    <property type="entry name" value="Phosphorylase Kinase, domain 1"/>
    <property type="match status" value="1"/>
</dbReference>
<dbReference type="EMBL" id="CP002198">
    <property type="protein sequence ID" value="ADN14993.1"/>
    <property type="molecule type" value="Genomic_DNA"/>
</dbReference>
<evidence type="ECO:0000256" key="6">
    <source>
        <dbReference type="ARBA" id="ARBA00022840"/>
    </source>
</evidence>
<dbReference type="Proteomes" id="UP000008206">
    <property type="component" value="Chromosome"/>
</dbReference>
<keyword evidence="9" id="KW-1133">Transmembrane helix</keyword>
<dbReference type="RefSeq" id="WP_013323086.1">
    <property type="nucleotide sequence ID" value="NC_014501.1"/>
</dbReference>
<protein>
    <recommendedName>
        <fullName evidence="1">non-specific serine/threonine protein kinase</fullName>
        <ecNumber evidence="1">2.7.11.1</ecNumber>
    </recommendedName>
</protein>
<accession>E0U9S3</accession>
<dbReference type="PANTHER" id="PTHR24363">
    <property type="entry name" value="SERINE/THREONINE PROTEIN KINASE"/>
    <property type="match status" value="1"/>
</dbReference>
<evidence type="ECO:0000256" key="3">
    <source>
        <dbReference type="ARBA" id="ARBA00022679"/>
    </source>
</evidence>
<dbReference type="Pfam" id="PF00069">
    <property type="entry name" value="Pkinase"/>
    <property type="match status" value="1"/>
</dbReference>
<dbReference type="STRING" id="497965.Cyan7822_3038"/>
<dbReference type="Gene3D" id="1.10.510.10">
    <property type="entry name" value="Transferase(Phosphotransferase) domain 1"/>
    <property type="match status" value="1"/>
</dbReference>
<feature type="transmembrane region" description="Helical" evidence="9">
    <location>
        <begin position="444"/>
        <end position="470"/>
    </location>
</feature>
<dbReference type="GO" id="GO:0004674">
    <property type="term" value="F:protein serine/threonine kinase activity"/>
    <property type="evidence" value="ECO:0007669"/>
    <property type="project" value="UniProtKB-KW"/>
</dbReference>
<keyword evidence="6" id="KW-0067">ATP-binding</keyword>
<dbReference type="PROSITE" id="PS00108">
    <property type="entry name" value="PROTEIN_KINASE_ST"/>
    <property type="match status" value="1"/>
</dbReference>
<dbReference type="EC" id="2.7.11.1" evidence="1"/>
<evidence type="ECO:0000256" key="1">
    <source>
        <dbReference type="ARBA" id="ARBA00012513"/>
    </source>
</evidence>
<gene>
    <name evidence="11" type="ordered locus">Cyan7822_3038</name>
</gene>
<dbReference type="SUPFAM" id="SSF56112">
    <property type="entry name" value="Protein kinase-like (PK-like)"/>
    <property type="match status" value="1"/>
</dbReference>
<evidence type="ECO:0000313" key="12">
    <source>
        <dbReference type="Proteomes" id="UP000008206"/>
    </source>
</evidence>
<dbReference type="PROSITE" id="PS50011">
    <property type="entry name" value="PROTEIN_KINASE_DOM"/>
    <property type="match status" value="1"/>
</dbReference>
<feature type="transmembrane region" description="Helical" evidence="9">
    <location>
        <begin position="515"/>
        <end position="538"/>
    </location>
</feature>
<feature type="transmembrane region" description="Helical" evidence="9">
    <location>
        <begin position="413"/>
        <end position="432"/>
    </location>
</feature>
<dbReference type="HOGENOM" id="CLU_025432_0_0_3"/>
<dbReference type="AlphaFoldDB" id="E0U9S3"/>
<keyword evidence="5 11" id="KW-0418">Kinase</keyword>
<reference evidence="12" key="1">
    <citation type="journal article" date="2011" name="MBio">
        <title>Novel metabolic attributes of the genus Cyanothece, comprising a group of unicellular nitrogen-fixing Cyanobacteria.</title>
        <authorList>
            <person name="Bandyopadhyay A."/>
            <person name="Elvitigala T."/>
            <person name="Welsh E."/>
            <person name="Stockel J."/>
            <person name="Liberton M."/>
            <person name="Min H."/>
            <person name="Sherman L.A."/>
            <person name="Pakrasi H.B."/>
        </authorList>
    </citation>
    <scope>NUCLEOTIDE SEQUENCE [LARGE SCALE GENOMIC DNA]</scope>
    <source>
        <strain evidence="12">PCC 7822</strain>
    </source>
</reference>
<keyword evidence="3" id="KW-0808">Transferase</keyword>
<evidence type="ECO:0000256" key="9">
    <source>
        <dbReference type="SAM" id="Phobius"/>
    </source>
</evidence>